<name>A0A0L6VBG3_9BASI</name>
<evidence type="ECO:0000256" key="4">
    <source>
        <dbReference type="SAM" id="MobiDB-lite"/>
    </source>
</evidence>
<dbReference type="PANTHER" id="PTHR13271:SF47">
    <property type="entry name" value="ACTIN-HISTIDINE N-METHYLTRANSFERASE"/>
    <property type="match status" value="1"/>
</dbReference>
<dbReference type="EMBL" id="LAVV01006843">
    <property type="protein sequence ID" value="KNZ58054.1"/>
    <property type="molecule type" value="Genomic_DNA"/>
</dbReference>
<evidence type="ECO:0000256" key="2">
    <source>
        <dbReference type="ARBA" id="ARBA00022679"/>
    </source>
</evidence>
<dbReference type="Gene3D" id="3.90.1410.10">
    <property type="entry name" value="set domain protein methyltransferase, domain 1"/>
    <property type="match status" value="1"/>
</dbReference>
<keyword evidence="1" id="KW-0489">Methyltransferase</keyword>
<sequence length="508" mass="57464">MKTSKEWSDLLDWLEKEGVCTSEFNAVLQSSSTNSSRSLVAIQDIGESTPIIALPQSVLVHTKTIPKEFVDGRCSELSSTQALTLFLAVYRLRRRTSQDEKKFEYPFGCYLSTLPADFSEIPLVWLLEGFFGHTAGIQASDRTQLERLETHVLQAPTRTVKRLFTPYHFMTGTTIKKSQDVLCRFINDWSALLPILLDRYPAARLGDLLWAWLIGPSNPLSIFDFLVAIAYHSKYCFFFLLIFHHNKKKVNTRCVSFDIGKKHHAENIVLAPAFDMANHSPKSKVMAMVTPHTLTMYSPSRWQAISPLTKRPSDSSPPSSPSGSSIKPPCIRQGEEITFTYGPHSNATLFTEYGFITSEHNPWDSIDVTDQIVALFDHSNQTHLTKIELLKSTDYWEDYTIQCDPLECSHRNLVALRLLHTPEEQISHWRDHIDGLADELDRDIEDAVQGSLDQLFSQLTFTSRQLLHTLQLPDPDLASLGLSAYSLECLRAVATNEFTAISSYSPCK</sequence>
<feature type="compositionally biased region" description="Low complexity" evidence="4">
    <location>
        <begin position="314"/>
        <end position="328"/>
    </location>
</feature>
<dbReference type="GO" id="GO:0032259">
    <property type="term" value="P:methylation"/>
    <property type="evidence" value="ECO:0007669"/>
    <property type="project" value="UniProtKB-KW"/>
</dbReference>
<evidence type="ECO:0000256" key="3">
    <source>
        <dbReference type="ARBA" id="ARBA00022691"/>
    </source>
</evidence>
<dbReference type="SUPFAM" id="SSF82199">
    <property type="entry name" value="SET domain"/>
    <property type="match status" value="1"/>
</dbReference>
<evidence type="ECO:0000313" key="6">
    <source>
        <dbReference type="Proteomes" id="UP000037035"/>
    </source>
</evidence>
<dbReference type="OrthoDB" id="341421at2759"/>
<dbReference type="AlphaFoldDB" id="A0A0L6VBG3"/>
<evidence type="ECO:0000256" key="1">
    <source>
        <dbReference type="ARBA" id="ARBA00022603"/>
    </source>
</evidence>
<dbReference type="STRING" id="27349.A0A0L6VBG3"/>
<dbReference type="InterPro" id="IPR050600">
    <property type="entry name" value="SETD3_SETD6_MTase"/>
</dbReference>
<keyword evidence="6" id="KW-1185">Reference proteome</keyword>
<organism evidence="5 6">
    <name type="scientific">Puccinia sorghi</name>
    <dbReference type="NCBI Taxonomy" id="27349"/>
    <lineage>
        <taxon>Eukaryota</taxon>
        <taxon>Fungi</taxon>
        <taxon>Dikarya</taxon>
        <taxon>Basidiomycota</taxon>
        <taxon>Pucciniomycotina</taxon>
        <taxon>Pucciniomycetes</taxon>
        <taxon>Pucciniales</taxon>
        <taxon>Pucciniaceae</taxon>
        <taxon>Puccinia</taxon>
    </lineage>
</organism>
<protein>
    <recommendedName>
        <fullName evidence="7">SET domain-containing protein</fullName>
    </recommendedName>
</protein>
<keyword evidence="3" id="KW-0949">S-adenosyl-L-methionine</keyword>
<dbReference type="GO" id="GO:0016279">
    <property type="term" value="F:protein-lysine N-methyltransferase activity"/>
    <property type="evidence" value="ECO:0007669"/>
    <property type="project" value="TreeGrafter"/>
</dbReference>
<dbReference type="Proteomes" id="UP000037035">
    <property type="component" value="Unassembled WGS sequence"/>
</dbReference>
<evidence type="ECO:0000313" key="5">
    <source>
        <dbReference type="EMBL" id="KNZ58054.1"/>
    </source>
</evidence>
<evidence type="ECO:0008006" key="7">
    <source>
        <dbReference type="Google" id="ProtNLM"/>
    </source>
</evidence>
<comment type="caution">
    <text evidence="5">The sequence shown here is derived from an EMBL/GenBank/DDBJ whole genome shotgun (WGS) entry which is preliminary data.</text>
</comment>
<feature type="region of interest" description="Disordered" evidence="4">
    <location>
        <begin position="306"/>
        <end position="328"/>
    </location>
</feature>
<proteinExistence type="predicted"/>
<gene>
    <name evidence="5" type="ORF">VP01_2004g2</name>
</gene>
<dbReference type="PANTHER" id="PTHR13271">
    <property type="entry name" value="UNCHARACTERIZED PUTATIVE METHYLTRANSFERASE"/>
    <property type="match status" value="1"/>
</dbReference>
<dbReference type="VEuPathDB" id="FungiDB:VP01_2004g2"/>
<accession>A0A0L6VBG3</accession>
<reference evidence="5 6" key="1">
    <citation type="submission" date="2015-08" db="EMBL/GenBank/DDBJ databases">
        <title>Next Generation Sequencing and Analysis of the Genome of Puccinia sorghi L Schw, the Causal Agent of Maize Common Rust.</title>
        <authorList>
            <person name="Rochi L."/>
            <person name="Burguener G."/>
            <person name="Darino M."/>
            <person name="Turjanski A."/>
            <person name="Kreff E."/>
            <person name="Dieguez M.J."/>
            <person name="Sacco F."/>
        </authorList>
    </citation>
    <scope>NUCLEOTIDE SEQUENCE [LARGE SCALE GENOMIC DNA]</scope>
    <source>
        <strain evidence="5 6">RO10H11247</strain>
    </source>
</reference>
<dbReference type="InterPro" id="IPR046341">
    <property type="entry name" value="SET_dom_sf"/>
</dbReference>
<keyword evidence="2" id="KW-0808">Transferase</keyword>